<accession>A0A450USQ1</accession>
<feature type="chain" id="PRO_5019517558" evidence="1">
    <location>
        <begin position="25"/>
        <end position="227"/>
    </location>
</feature>
<sequence>MNIKKYIGFGLVAIGSLLATSGFAAPMIHLENAQLIATGDKIQVFRVPTVDVDKKVKYHDLTIELGVLDDGAIDVSAADIKTAVSPNFASNKFISGSYTDLSKKVACTVSAVALPGGRAGGSLSCKDKRGWIFQANWVGGPVSGHPIEPDLKAAGIDKLGSTSDYSWGKIGHIDAHHPSWSCRQNDIIRVMQVGNTVAVAGYRGGNKQVCGFNVVKKEHSRKEDAEP</sequence>
<name>A0A450USQ1_9GAMM</name>
<reference evidence="2" key="1">
    <citation type="submission" date="2019-02" db="EMBL/GenBank/DDBJ databases">
        <authorList>
            <person name="Gruber-Vodicka R. H."/>
            <person name="Seah K. B. B."/>
        </authorList>
    </citation>
    <scope>NUCLEOTIDE SEQUENCE</scope>
    <source>
        <strain evidence="2">BECK_M7</strain>
    </source>
</reference>
<dbReference type="EMBL" id="CAADFF010000071">
    <property type="protein sequence ID" value="VFJ95571.1"/>
    <property type="molecule type" value="Genomic_DNA"/>
</dbReference>
<keyword evidence="1" id="KW-0732">Signal</keyword>
<gene>
    <name evidence="2" type="ORF">BECKLFY1418B_GA0070995_107110</name>
</gene>
<proteinExistence type="predicted"/>
<evidence type="ECO:0000313" key="2">
    <source>
        <dbReference type="EMBL" id="VFJ95571.1"/>
    </source>
</evidence>
<dbReference type="AlphaFoldDB" id="A0A450USQ1"/>
<protein>
    <submittedName>
        <fullName evidence="2">Uncharacterized protein</fullName>
    </submittedName>
</protein>
<evidence type="ECO:0000256" key="1">
    <source>
        <dbReference type="SAM" id="SignalP"/>
    </source>
</evidence>
<feature type="signal peptide" evidence="1">
    <location>
        <begin position="1"/>
        <end position="24"/>
    </location>
</feature>
<organism evidence="2">
    <name type="scientific">Candidatus Kentrum sp. LFY</name>
    <dbReference type="NCBI Taxonomy" id="2126342"/>
    <lineage>
        <taxon>Bacteria</taxon>
        <taxon>Pseudomonadati</taxon>
        <taxon>Pseudomonadota</taxon>
        <taxon>Gammaproteobacteria</taxon>
        <taxon>Candidatus Kentrum</taxon>
    </lineage>
</organism>